<proteinExistence type="predicted"/>
<accession>X1DB21</accession>
<protein>
    <submittedName>
        <fullName evidence="1">Uncharacterized protein</fullName>
    </submittedName>
</protein>
<organism evidence="1">
    <name type="scientific">marine sediment metagenome</name>
    <dbReference type="NCBI Taxonomy" id="412755"/>
    <lineage>
        <taxon>unclassified sequences</taxon>
        <taxon>metagenomes</taxon>
        <taxon>ecological metagenomes</taxon>
    </lineage>
</organism>
<name>X1DB21_9ZZZZ</name>
<reference evidence="1" key="1">
    <citation type="journal article" date="2014" name="Front. Microbiol.">
        <title>High frequency of phylogenetically diverse reductive dehalogenase-homologous genes in deep subseafloor sedimentary metagenomes.</title>
        <authorList>
            <person name="Kawai M."/>
            <person name="Futagami T."/>
            <person name="Toyoda A."/>
            <person name="Takaki Y."/>
            <person name="Nishi S."/>
            <person name="Hori S."/>
            <person name="Arai W."/>
            <person name="Tsubouchi T."/>
            <person name="Morono Y."/>
            <person name="Uchiyama I."/>
            <person name="Ito T."/>
            <person name="Fujiyama A."/>
            <person name="Inagaki F."/>
            <person name="Takami H."/>
        </authorList>
    </citation>
    <scope>NUCLEOTIDE SEQUENCE</scope>
    <source>
        <strain evidence="1">Expedition CK06-06</strain>
    </source>
</reference>
<dbReference type="EMBL" id="BART01028196">
    <property type="protein sequence ID" value="GAH02279.1"/>
    <property type="molecule type" value="Genomic_DNA"/>
</dbReference>
<comment type="caution">
    <text evidence="1">The sequence shown here is derived from an EMBL/GenBank/DDBJ whole genome shotgun (WGS) entry which is preliminary data.</text>
</comment>
<evidence type="ECO:0000313" key="1">
    <source>
        <dbReference type="EMBL" id="GAH02279.1"/>
    </source>
</evidence>
<gene>
    <name evidence="1" type="ORF">S01H4_49787</name>
</gene>
<dbReference type="AlphaFoldDB" id="X1DB21"/>
<sequence length="43" mass="5068">MKEQQWHLSNCGFCINRFDCELHISTVLKYGCTCFKLDEDTLP</sequence>